<proteinExistence type="predicted"/>
<evidence type="ECO:0000256" key="1">
    <source>
        <dbReference type="SAM" id="MobiDB-lite"/>
    </source>
</evidence>
<protein>
    <submittedName>
        <fullName evidence="2">Uncharacterized protein</fullName>
    </submittedName>
</protein>
<name>A0A3L6P3U3_FUSOX</name>
<gene>
    <name evidence="2" type="ORF">BFJ65_g492</name>
</gene>
<reference evidence="2 3" key="1">
    <citation type="journal article" date="2018" name="Sci. Rep.">
        <title>Characterisation of pathogen-specific regions and novel effector candidates in Fusarium oxysporum f. sp. cepae.</title>
        <authorList>
            <person name="Armitage A.D."/>
            <person name="Taylor A."/>
            <person name="Sobczyk M.K."/>
            <person name="Baxter L."/>
            <person name="Greenfield B.P."/>
            <person name="Bates H.J."/>
            <person name="Wilson F."/>
            <person name="Jackson A.C."/>
            <person name="Ott S."/>
            <person name="Harrison R.J."/>
            <person name="Clarkson J.P."/>
        </authorList>
    </citation>
    <scope>NUCLEOTIDE SEQUENCE [LARGE SCALE GENOMIC DNA]</scope>
    <source>
        <strain evidence="2 3">FoC_Fus2</strain>
    </source>
</reference>
<dbReference type="Proteomes" id="UP000270866">
    <property type="component" value="Chromosome 1"/>
</dbReference>
<feature type="compositionally biased region" description="Polar residues" evidence="1">
    <location>
        <begin position="1"/>
        <end position="22"/>
    </location>
</feature>
<feature type="region of interest" description="Disordered" evidence="1">
    <location>
        <begin position="1"/>
        <end position="48"/>
    </location>
</feature>
<dbReference type="EMBL" id="MRCU01000001">
    <property type="protein sequence ID" value="RKK28548.1"/>
    <property type="molecule type" value="Genomic_DNA"/>
</dbReference>
<sequence length="48" mass="5297">MEEGLSYSTPCPKQAQPTAQSLNRDEREPSSDSGSQIVQETTKTPTER</sequence>
<dbReference type="AlphaFoldDB" id="A0A3L6P3U3"/>
<evidence type="ECO:0000313" key="3">
    <source>
        <dbReference type="Proteomes" id="UP000270866"/>
    </source>
</evidence>
<comment type="caution">
    <text evidence="2">The sequence shown here is derived from an EMBL/GenBank/DDBJ whole genome shotgun (WGS) entry which is preliminary data.</text>
</comment>
<accession>A0A3L6P3U3</accession>
<organism evidence="2 3">
    <name type="scientific">Fusarium oxysporum f. sp. cepae</name>
    <dbReference type="NCBI Taxonomy" id="396571"/>
    <lineage>
        <taxon>Eukaryota</taxon>
        <taxon>Fungi</taxon>
        <taxon>Dikarya</taxon>
        <taxon>Ascomycota</taxon>
        <taxon>Pezizomycotina</taxon>
        <taxon>Sordariomycetes</taxon>
        <taxon>Hypocreomycetidae</taxon>
        <taxon>Hypocreales</taxon>
        <taxon>Nectriaceae</taxon>
        <taxon>Fusarium</taxon>
        <taxon>Fusarium oxysporum species complex</taxon>
    </lineage>
</organism>
<evidence type="ECO:0000313" key="2">
    <source>
        <dbReference type="EMBL" id="RKK28548.1"/>
    </source>
</evidence>
<feature type="compositionally biased region" description="Polar residues" evidence="1">
    <location>
        <begin position="31"/>
        <end position="48"/>
    </location>
</feature>